<dbReference type="EMBL" id="LAFY01000050">
    <property type="protein sequence ID" value="KJY02425.1"/>
    <property type="molecule type" value="Genomic_DNA"/>
</dbReference>
<dbReference type="Proteomes" id="UP000033647">
    <property type="component" value="Unassembled WGS sequence"/>
</dbReference>
<evidence type="ECO:0000256" key="9">
    <source>
        <dbReference type="ARBA" id="ARBA00022842"/>
    </source>
</evidence>
<evidence type="ECO:0000256" key="1">
    <source>
        <dbReference type="ARBA" id="ARBA00001946"/>
    </source>
</evidence>
<evidence type="ECO:0000256" key="2">
    <source>
        <dbReference type="ARBA" id="ARBA00005142"/>
    </source>
</evidence>
<comment type="caution">
    <text evidence="15">The sequence shown here is derived from an EMBL/GenBank/DDBJ whole genome shotgun (WGS) entry which is preliminary data.</text>
</comment>
<evidence type="ECO:0000313" key="15">
    <source>
        <dbReference type="EMBL" id="KJY02425.1"/>
    </source>
</evidence>
<dbReference type="PANTHER" id="PTHR11241">
    <property type="entry name" value="DEOXYURIDINE 5'-TRIPHOSPHATE NUCLEOTIDOHYDROLASE"/>
    <property type="match status" value="1"/>
</dbReference>
<keyword evidence="9" id="KW-0460">Magnesium</keyword>
<dbReference type="FunFam" id="2.70.40.10:FF:000007">
    <property type="entry name" value="dUTP pyrophosphatase"/>
    <property type="match status" value="1"/>
</dbReference>
<dbReference type="Pfam" id="PF00692">
    <property type="entry name" value="dUTPase"/>
    <property type="match status" value="1"/>
</dbReference>
<keyword evidence="8" id="KW-0378">Hydrolase</keyword>
<dbReference type="STRING" id="1047168.A0A0F4GYC7"/>
<protein>
    <recommendedName>
        <fullName evidence="6">Deoxyuridine 5'-triphosphate nucleotidohydrolase</fullName>
        <ecNumber evidence="5">3.6.1.23</ecNumber>
    </recommendedName>
    <alternativeName>
        <fullName evidence="11">dUTP pyrophosphatase</fullName>
    </alternativeName>
</protein>
<keyword evidence="16" id="KW-1185">Reference proteome</keyword>
<dbReference type="PANTHER" id="PTHR11241:SF0">
    <property type="entry name" value="DEOXYURIDINE 5'-TRIPHOSPHATE NUCLEOTIDOHYDROLASE"/>
    <property type="match status" value="1"/>
</dbReference>
<accession>A0A0F4GYC7</accession>
<evidence type="ECO:0000256" key="10">
    <source>
        <dbReference type="ARBA" id="ARBA00023080"/>
    </source>
</evidence>
<sequence length="535" mass="57156">MARRPLHFFETMAEQTPQPDHEAPSLPSSPLPKRTKYTEPAPNLTVASILNDDAPTPTPSSALSTEPLPTMSTIPPPQSTTTLPSMSFEPPPPALQVKLLAPTAKAPTRGSQHAAGYDLYASRPATIPARGKALVELDISIAVPAGTYGRVAPRSGLASKHGIDTGAGVIDADYRGPVKVLLFNFGEKEFEVNEGDRVAQLIVERIYTPEVVVVEELEETVRGAGGFGSTAPKRRPSRQERSTLISNEVSMLQKSAPRGSDPANPPGSSTGTSRPSVPTTSRGFMATSDSMGGERMGENVSVGREGPNAQGVGQILPPGEEEGDRDSRRINIQSISGPAAAPGEDMTPISSKQESILRSRLAEIKPLGVPFRPSVPASATDFIRSGYGASTPAANNFPGIIIDRFAALTGTLGRRTPRTAEERAQRRAQGILTQLTAEDIQDLKDSGKRWRKHTIKDSIKKQVVAKLVQGRYGSQGLAGNSGNGTVLAEVRKKLMTNETFLKSDVEKVVGRVQAFMTKQAWAKVKPENGLRQGEI</sequence>
<comment type="similarity">
    <text evidence="3">Belongs to the dUTPase family.</text>
</comment>
<evidence type="ECO:0000256" key="13">
    <source>
        <dbReference type="SAM" id="MobiDB-lite"/>
    </source>
</evidence>
<feature type="region of interest" description="Disordered" evidence="13">
    <location>
        <begin position="1"/>
        <end position="94"/>
    </location>
</feature>
<comment type="pathway">
    <text evidence="2">Pyrimidine metabolism; dUMP biosynthesis; dUMP from dCTP (dUTP route): step 2/2.</text>
</comment>
<keyword evidence="7" id="KW-0479">Metal-binding</keyword>
<dbReference type="EC" id="3.6.1.23" evidence="5"/>
<dbReference type="NCBIfam" id="NF001862">
    <property type="entry name" value="PRK00601.1"/>
    <property type="match status" value="1"/>
</dbReference>
<comment type="catalytic activity">
    <reaction evidence="12">
        <text>dUTP + H2O = dUMP + diphosphate + H(+)</text>
        <dbReference type="Rhea" id="RHEA:10248"/>
        <dbReference type="ChEBI" id="CHEBI:15377"/>
        <dbReference type="ChEBI" id="CHEBI:15378"/>
        <dbReference type="ChEBI" id="CHEBI:33019"/>
        <dbReference type="ChEBI" id="CHEBI:61555"/>
        <dbReference type="ChEBI" id="CHEBI:246422"/>
        <dbReference type="EC" id="3.6.1.23"/>
    </reaction>
    <physiologicalReaction direction="left-to-right" evidence="12">
        <dbReference type="Rhea" id="RHEA:10249"/>
    </physiologicalReaction>
</comment>
<dbReference type="Gene3D" id="2.70.40.10">
    <property type="match status" value="1"/>
</dbReference>
<name>A0A0F4GYC7_9PEZI</name>
<evidence type="ECO:0000256" key="3">
    <source>
        <dbReference type="ARBA" id="ARBA00006581"/>
    </source>
</evidence>
<dbReference type="InterPro" id="IPR029054">
    <property type="entry name" value="dUTPase-like"/>
</dbReference>
<comment type="cofactor">
    <cofactor evidence="1">
        <name>Mg(2+)</name>
        <dbReference type="ChEBI" id="CHEBI:18420"/>
    </cofactor>
</comment>
<dbReference type="InterPro" id="IPR036157">
    <property type="entry name" value="dUTPase-like_sf"/>
</dbReference>
<evidence type="ECO:0000313" key="16">
    <source>
        <dbReference type="Proteomes" id="UP000033647"/>
    </source>
</evidence>
<dbReference type="SUPFAM" id="SSF51283">
    <property type="entry name" value="dUTPase-like"/>
    <property type="match status" value="1"/>
</dbReference>
<proteinExistence type="inferred from homology"/>
<evidence type="ECO:0000256" key="4">
    <source>
        <dbReference type="ARBA" id="ARBA00011233"/>
    </source>
</evidence>
<keyword evidence="10" id="KW-0546">Nucleotide metabolism</keyword>
<feature type="compositionally biased region" description="Low complexity" evidence="13">
    <location>
        <begin position="266"/>
        <end position="283"/>
    </location>
</feature>
<evidence type="ECO:0000256" key="6">
    <source>
        <dbReference type="ARBA" id="ARBA00021732"/>
    </source>
</evidence>
<evidence type="ECO:0000256" key="11">
    <source>
        <dbReference type="ARBA" id="ARBA00030698"/>
    </source>
</evidence>
<feature type="compositionally biased region" description="Polar residues" evidence="13">
    <location>
        <begin position="242"/>
        <end position="253"/>
    </location>
</feature>
<feature type="region of interest" description="Disordered" evidence="13">
    <location>
        <begin position="223"/>
        <end position="326"/>
    </location>
</feature>
<evidence type="ECO:0000256" key="12">
    <source>
        <dbReference type="ARBA" id="ARBA00048211"/>
    </source>
</evidence>
<dbReference type="AlphaFoldDB" id="A0A0F4GYC7"/>
<evidence type="ECO:0000256" key="5">
    <source>
        <dbReference type="ARBA" id="ARBA00012379"/>
    </source>
</evidence>
<dbReference type="CDD" id="cd07557">
    <property type="entry name" value="trimeric_dUTPase"/>
    <property type="match status" value="1"/>
</dbReference>
<reference evidence="15 16" key="1">
    <citation type="submission" date="2015-03" db="EMBL/GenBank/DDBJ databases">
        <title>RNA-seq based gene annotation and comparative genomics of four Zymoseptoria species reveal species-specific pathogenicity related genes and transposable element activity.</title>
        <authorList>
            <person name="Grandaubert J."/>
            <person name="Bhattacharyya A."/>
            <person name="Stukenbrock E.H."/>
        </authorList>
    </citation>
    <scope>NUCLEOTIDE SEQUENCE [LARGE SCALE GENOMIC DNA]</scope>
    <source>
        <strain evidence="15 16">Zb18110</strain>
    </source>
</reference>
<dbReference type="UniPathway" id="UPA00610">
    <property type="reaction ID" value="UER00666"/>
</dbReference>
<dbReference type="GO" id="GO:0000287">
    <property type="term" value="F:magnesium ion binding"/>
    <property type="evidence" value="ECO:0007669"/>
    <property type="project" value="InterPro"/>
</dbReference>
<dbReference type="GO" id="GO:0006226">
    <property type="term" value="P:dUMP biosynthetic process"/>
    <property type="evidence" value="ECO:0007669"/>
    <property type="project" value="UniProtKB-UniPathway"/>
</dbReference>
<evidence type="ECO:0000259" key="14">
    <source>
        <dbReference type="Pfam" id="PF00692"/>
    </source>
</evidence>
<evidence type="ECO:0000256" key="7">
    <source>
        <dbReference type="ARBA" id="ARBA00022723"/>
    </source>
</evidence>
<dbReference type="NCBIfam" id="TIGR00576">
    <property type="entry name" value="dut"/>
    <property type="match status" value="1"/>
</dbReference>
<evidence type="ECO:0000256" key="8">
    <source>
        <dbReference type="ARBA" id="ARBA00022801"/>
    </source>
</evidence>
<organism evidence="15 16">
    <name type="scientific">Zymoseptoria brevis</name>
    <dbReference type="NCBI Taxonomy" id="1047168"/>
    <lineage>
        <taxon>Eukaryota</taxon>
        <taxon>Fungi</taxon>
        <taxon>Dikarya</taxon>
        <taxon>Ascomycota</taxon>
        <taxon>Pezizomycotina</taxon>
        <taxon>Dothideomycetes</taxon>
        <taxon>Dothideomycetidae</taxon>
        <taxon>Mycosphaerellales</taxon>
        <taxon>Mycosphaerellaceae</taxon>
        <taxon>Zymoseptoria</taxon>
    </lineage>
</organism>
<dbReference type="OrthoDB" id="419889at2759"/>
<feature type="domain" description="dUTPase-like" evidence="14">
    <location>
        <begin position="104"/>
        <end position="230"/>
    </location>
</feature>
<dbReference type="GO" id="GO:0004170">
    <property type="term" value="F:dUTP diphosphatase activity"/>
    <property type="evidence" value="ECO:0007669"/>
    <property type="project" value="UniProtKB-EC"/>
</dbReference>
<dbReference type="InterPro" id="IPR008181">
    <property type="entry name" value="dUTPase"/>
</dbReference>
<dbReference type="GO" id="GO:0046081">
    <property type="term" value="P:dUTP catabolic process"/>
    <property type="evidence" value="ECO:0007669"/>
    <property type="project" value="InterPro"/>
</dbReference>
<comment type="subunit">
    <text evidence="4">Homotrimer.</text>
</comment>
<dbReference type="InterPro" id="IPR033704">
    <property type="entry name" value="dUTPase_trimeric"/>
</dbReference>
<gene>
    <name evidence="15" type="ORF">TI39_contig53g00012</name>
</gene>